<dbReference type="PANTHER" id="PTHR48129:SF1">
    <property type="entry name" value="LARGE RIBOSOMAL SUBUNIT PROTEIN EL43"/>
    <property type="match status" value="1"/>
</dbReference>
<dbReference type="GO" id="GO:0006412">
    <property type="term" value="P:translation"/>
    <property type="evidence" value="ECO:0007669"/>
    <property type="project" value="InterPro"/>
</dbReference>
<dbReference type="FunCoup" id="C4R487">
    <property type="interactions" value="1044"/>
</dbReference>
<keyword evidence="3" id="KW-0689">Ribosomal protein</keyword>
<dbReference type="GO" id="GO:0005840">
    <property type="term" value="C:ribosome"/>
    <property type="evidence" value="ECO:0007669"/>
    <property type="project" value="UniProtKB-KW"/>
</dbReference>
<dbReference type="SUPFAM" id="SSF57829">
    <property type="entry name" value="Zn-binding ribosomal proteins"/>
    <property type="match status" value="1"/>
</dbReference>
<evidence type="ECO:0000256" key="2">
    <source>
        <dbReference type="ARBA" id="ARBA00022833"/>
    </source>
</evidence>
<dbReference type="HOGENOM" id="CLU_141199_1_0_1"/>
<dbReference type="STRING" id="644223.C4R487"/>
<dbReference type="InParanoid" id="C4R487"/>
<dbReference type="OMA" id="GPRYGRK"/>
<dbReference type="RefSeq" id="XP_002492552.1">
    <property type="nucleotide sequence ID" value="XM_002492507.1"/>
</dbReference>
<dbReference type="InterPro" id="IPR002674">
    <property type="entry name" value="Ribosomal_eL43"/>
</dbReference>
<keyword evidence="2" id="KW-0862">Zinc</keyword>
<evidence type="ECO:0000313" key="6">
    <source>
        <dbReference type="Proteomes" id="UP000000314"/>
    </source>
</evidence>
<reference evidence="5 6" key="1">
    <citation type="journal article" date="2009" name="Nat. Biotechnol.">
        <title>Genome sequence of the recombinant protein production host Pichia pastoris.</title>
        <authorList>
            <person name="De Schutter K."/>
            <person name="Lin Y.C."/>
            <person name="Tiels P."/>
            <person name="Van Hecke A."/>
            <person name="Glinka S."/>
            <person name="Weber-Lehmann J."/>
            <person name="Rouze P."/>
            <person name="Van de Peer Y."/>
            <person name="Callewaert N."/>
        </authorList>
    </citation>
    <scope>NUCLEOTIDE SEQUENCE [LARGE SCALE GENOMIC DNA]</scope>
    <source>
        <strain evidence="6">GS115 / ATCC 20864</strain>
    </source>
</reference>
<evidence type="ECO:0000256" key="4">
    <source>
        <dbReference type="ARBA" id="ARBA00023274"/>
    </source>
</evidence>
<dbReference type="PANTHER" id="PTHR48129">
    <property type="entry name" value="60S RIBOSOMAL PROTEIN L37A"/>
    <property type="match status" value="1"/>
</dbReference>
<dbReference type="GeneID" id="8199468"/>
<dbReference type="Pfam" id="PF01780">
    <property type="entry name" value="Ribosomal_L37ae"/>
    <property type="match status" value="1"/>
</dbReference>
<dbReference type="eggNOG" id="KOG0402">
    <property type="taxonomic scope" value="Eukaryota"/>
</dbReference>
<dbReference type="Gene3D" id="2.20.25.30">
    <property type="match status" value="1"/>
</dbReference>
<dbReference type="OrthoDB" id="10258345at2759"/>
<comment type="similarity">
    <text evidence="1">Belongs to the eukaryotic ribosomal protein eL43 family.</text>
</comment>
<dbReference type="SMR" id="C4R487"/>
<dbReference type="GO" id="GO:0003735">
    <property type="term" value="F:structural constituent of ribosome"/>
    <property type="evidence" value="ECO:0007669"/>
    <property type="project" value="InterPro"/>
</dbReference>
<dbReference type="EMBL" id="FN392321">
    <property type="protein sequence ID" value="CAY70373.1"/>
    <property type="molecule type" value="Genomic_DNA"/>
</dbReference>
<protein>
    <submittedName>
        <fullName evidence="5">Protein component of the large (60S) ribosomal subunit, identical to Rpl43Ap</fullName>
    </submittedName>
</protein>
<name>C4R487_KOMPG</name>
<proteinExistence type="inferred from homology"/>
<dbReference type="NCBIfam" id="TIGR00280">
    <property type="entry name" value="eL43_euk_arch"/>
    <property type="match status" value="1"/>
</dbReference>
<accession>C4R487</accession>
<gene>
    <name evidence="5" type="ordered locus">PAS_chr3_0335</name>
</gene>
<dbReference type="FunFam" id="2.20.25.30:FF:000002">
    <property type="entry name" value="60S ribosomal protein L37a"/>
    <property type="match status" value="1"/>
</dbReference>
<dbReference type="InterPro" id="IPR050522">
    <property type="entry name" value="Ribosomal_protein_eL43"/>
</dbReference>
<dbReference type="InterPro" id="IPR011331">
    <property type="entry name" value="Ribosomal_eL37/eL43"/>
</dbReference>
<evidence type="ECO:0000256" key="1">
    <source>
        <dbReference type="ARBA" id="ARBA00008672"/>
    </source>
</evidence>
<dbReference type="NCBIfam" id="NF003058">
    <property type="entry name" value="PRK03976.1"/>
    <property type="match status" value="1"/>
</dbReference>
<evidence type="ECO:0000256" key="3">
    <source>
        <dbReference type="ARBA" id="ARBA00022980"/>
    </source>
</evidence>
<dbReference type="GO" id="GO:1990904">
    <property type="term" value="C:ribonucleoprotein complex"/>
    <property type="evidence" value="ECO:0007669"/>
    <property type="project" value="UniProtKB-KW"/>
</dbReference>
<dbReference type="AlphaFoldDB" id="C4R487"/>
<dbReference type="Proteomes" id="UP000000314">
    <property type="component" value="Chromosome 3"/>
</dbReference>
<organism evidence="5 6">
    <name type="scientific">Komagataella phaffii (strain GS115 / ATCC 20864)</name>
    <name type="common">Yeast</name>
    <name type="synonym">Pichia pastoris</name>
    <dbReference type="NCBI Taxonomy" id="644223"/>
    <lineage>
        <taxon>Eukaryota</taxon>
        <taxon>Fungi</taxon>
        <taxon>Dikarya</taxon>
        <taxon>Ascomycota</taxon>
        <taxon>Saccharomycotina</taxon>
        <taxon>Pichiomycetes</taxon>
        <taxon>Pichiales</taxon>
        <taxon>Pichiaceae</taxon>
        <taxon>Komagataella</taxon>
    </lineage>
</organism>
<dbReference type="KEGG" id="ppa:PAS_chr3_0335"/>
<evidence type="ECO:0000313" key="5">
    <source>
        <dbReference type="EMBL" id="CAY70373.1"/>
    </source>
</evidence>
<sequence length="92" mass="10065">MSKRTKKVGIAGKYGVRYGSSLRKQCKKLETQQHAKYDCAFCGKKTVKRQATGIWSCKACKKTVAGGAYTVSTAAAATVRSTIRRLREMAEA</sequence>
<keyword evidence="4" id="KW-0687">Ribonucleoprotein</keyword>
<dbReference type="HAMAP" id="MF_00327">
    <property type="entry name" value="Ribosomal_eL43"/>
    <property type="match status" value="1"/>
</dbReference>
<dbReference type="InterPro" id="IPR011332">
    <property type="entry name" value="Ribosomal_zn-bd"/>
</dbReference>
<keyword evidence="6" id="KW-1185">Reference proteome</keyword>